<sequence>MLKLGFKSNTVYLYSENKDKLLKVLTDNQQKFQAFQTILEYLDADVFLIEDNYVDKDYLEDYTSFYARCHYPYHRFCKRIHFFKKKEKFFLTDDLLKKLFYKRLTKKAKENIQQSYIGFIVLKPSKNDDFIVGRTCLAHYNEDSKRNRKYSATREYSANLYGIPLTVKSMAFQEQDEAVAACASIALWSAFNITGKKYQHRIPSPSEVTNLALSETSYQNGFPNEGLTAEQMAVAVSKIRLKPLILRPIGDRHLKAQIYAYLRAGIPIICGISLYDKYKKPQKGSFISQTKSFHAVTINGFSFEDGVSDIAFSDRLKLVSSRMTKFFVHDDQLCPFARMSFDTKYSQVNSKLIKLISTSWSSHDEKLNKSHQIKLEDNKIAKVDSLIIPLYHKIRISYIDILENVQKFANKMDEFLRDFYEKINLTYIPYEWDIFLSEVNDLKRDILEQPQFEHKEIILKKGFAKYLWRAQAVYIEKKEDTKDIAITEGINDADTIEFEYNKNILFELVFDATDSKKKGLIKEIIFYDENISTIYHSFTSIKKQNNTP</sequence>
<dbReference type="AlphaFoldDB" id="A0A840KD25"/>
<accession>A0A840KD25</accession>
<evidence type="ECO:0000313" key="2">
    <source>
        <dbReference type="Proteomes" id="UP000592180"/>
    </source>
</evidence>
<gene>
    <name evidence="1" type="ORF">HNP38_002380</name>
</gene>
<evidence type="ECO:0000313" key="1">
    <source>
        <dbReference type="EMBL" id="MBB4807076.1"/>
    </source>
</evidence>
<protein>
    <submittedName>
        <fullName evidence="1">Uncharacterized protein</fullName>
    </submittedName>
</protein>
<organism evidence="1 2">
    <name type="scientific">Chryseobacterium defluvii</name>
    <dbReference type="NCBI Taxonomy" id="160396"/>
    <lineage>
        <taxon>Bacteria</taxon>
        <taxon>Pseudomonadati</taxon>
        <taxon>Bacteroidota</taxon>
        <taxon>Flavobacteriia</taxon>
        <taxon>Flavobacteriales</taxon>
        <taxon>Weeksellaceae</taxon>
        <taxon>Chryseobacterium group</taxon>
        <taxon>Chryseobacterium</taxon>
    </lineage>
</organism>
<proteinExistence type="predicted"/>
<dbReference type="RefSeq" id="WP_184189674.1">
    <property type="nucleotide sequence ID" value="NZ_JACHLE010000003.1"/>
</dbReference>
<comment type="caution">
    <text evidence="1">The sequence shown here is derived from an EMBL/GenBank/DDBJ whole genome shotgun (WGS) entry which is preliminary data.</text>
</comment>
<dbReference type="Proteomes" id="UP000592180">
    <property type="component" value="Unassembled WGS sequence"/>
</dbReference>
<name>A0A840KD25_9FLAO</name>
<keyword evidence="2" id="KW-1185">Reference proteome</keyword>
<dbReference type="EMBL" id="JACHLE010000003">
    <property type="protein sequence ID" value="MBB4807076.1"/>
    <property type="molecule type" value="Genomic_DNA"/>
</dbReference>
<reference evidence="1 2" key="1">
    <citation type="submission" date="2020-08" db="EMBL/GenBank/DDBJ databases">
        <title>Functional genomics of gut bacteria from endangered species of beetles.</title>
        <authorList>
            <person name="Carlos-Shanley C."/>
        </authorList>
    </citation>
    <scope>NUCLEOTIDE SEQUENCE [LARGE SCALE GENOMIC DNA]</scope>
    <source>
        <strain evidence="1 2">S00151</strain>
    </source>
</reference>